<dbReference type="Gene3D" id="3.20.20.70">
    <property type="entry name" value="Aldolase class I"/>
    <property type="match status" value="1"/>
</dbReference>
<dbReference type="CDD" id="cd04730">
    <property type="entry name" value="NPD_like"/>
    <property type="match status" value="1"/>
</dbReference>
<evidence type="ECO:0000256" key="4">
    <source>
        <dbReference type="ARBA" id="ARBA00022630"/>
    </source>
</evidence>
<dbReference type="PANTHER" id="PTHR42747">
    <property type="entry name" value="NITRONATE MONOOXYGENASE-RELATED"/>
    <property type="match status" value="1"/>
</dbReference>
<dbReference type="GO" id="GO:0051213">
    <property type="term" value="F:dioxygenase activity"/>
    <property type="evidence" value="ECO:0007669"/>
    <property type="project" value="UniProtKB-KW"/>
</dbReference>
<keyword evidence="7" id="KW-0560">Oxidoreductase</keyword>
<reference evidence="12" key="1">
    <citation type="submission" date="2019-02" db="EMBL/GenBank/DDBJ databases">
        <authorList>
            <consortium name="Genoscope - CEA"/>
            <person name="William W."/>
        </authorList>
    </citation>
    <scope>NUCLEOTIDE SEQUENCE [LARGE SCALE GENOMIC DNA]</scope>
    <source>
        <strain evidence="12">YSy11</strain>
    </source>
</reference>
<keyword evidence="4" id="KW-0285">Flavoprotein</keyword>
<gene>
    <name evidence="12" type="ORF">PMYSY11_1170</name>
</gene>
<dbReference type="RefSeq" id="WP_150547809.1">
    <property type="nucleotide sequence ID" value="NZ_LR215729.2"/>
</dbReference>
<sequence length="347" mass="35898">MSLTELLGVKLPIIQAPMAGAQDHRLAAAVCQSGALGSLPAGMLDANALRRELTALQALTDAPCNVNFFCHQMPAADPVREQQWRELLQPFFTEYAIDPENIPAGASRLPFSSEMADVLDELRPAVVSFHFGLPAPELLARVKSSGAKILGCATTVAEARWLEARGVDAIIAQGLEAGGHRGIFLDMDLSTQLSTLAMVPQIVAAVSIPVIAAGGISDAAGVSAAMQLGAAGVQVGSAYLLTPEATISNVHRAALQSPDSAKTTLTTLFSGRPARGIVNQLIRTVGAQPDQAPEFPLASAAIAPLRSAAEKLGRSDCSPLWAGQNLMGCKAVPAAQITAALAAGLSM</sequence>
<keyword evidence="6" id="KW-0547">Nucleotide-binding</keyword>
<evidence type="ECO:0000256" key="1">
    <source>
        <dbReference type="ARBA" id="ARBA00001917"/>
    </source>
</evidence>
<dbReference type="FunFam" id="3.20.20.70:FF:000154">
    <property type="entry name" value="Probable nitronate monooxygenase"/>
    <property type="match status" value="1"/>
</dbReference>
<dbReference type="InterPro" id="IPR004136">
    <property type="entry name" value="NMO"/>
</dbReference>
<evidence type="ECO:0000256" key="2">
    <source>
        <dbReference type="ARBA" id="ARBA00009881"/>
    </source>
</evidence>
<dbReference type="AlphaFoldDB" id="A0A653E0D4"/>
<keyword evidence="8" id="KW-0503">Monooxygenase</keyword>
<dbReference type="GO" id="GO:0009636">
    <property type="term" value="P:response to toxic substance"/>
    <property type="evidence" value="ECO:0007669"/>
    <property type="project" value="UniProtKB-KW"/>
</dbReference>
<evidence type="ECO:0000256" key="6">
    <source>
        <dbReference type="ARBA" id="ARBA00022741"/>
    </source>
</evidence>
<dbReference type="GO" id="GO:0000166">
    <property type="term" value="F:nucleotide binding"/>
    <property type="evidence" value="ECO:0007669"/>
    <property type="project" value="UniProtKB-KW"/>
</dbReference>
<accession>A0A653E0D4</accession>
<organism evidence="12">
    <name type="scientific">Pseudomonas marincola</name>
    <dbReference type="NCBI Taxonomy" id="437900"/>
    <lineage>
        <taxon>Bacteria</taxon>
        <taxon>Pseudomonadati</taxon>
        <taxon>Pseudomonadota</taxon>
        <taxon>Gammaproteobacteria</taxon>
        <taxon>Pseudomonadales</taxon>
        <taxon>Pseudomonadaceae</taxon>
        <taxon>Pseudomonas</taxon>
    </lineage>
</organism>
<dbReference type="GO" id="GO:0018580">
    <property type="term" value="F:nitronate monooxygenase activity"/>
    <property type="evidence" value="ECO:0007669"/>
    <property type="project" value="InterPro"/>
</dbReference>
<comment type="similarity">
    <text evidence="2">Belongs to the nitronate monooxygenase family. NMO class I subfamily.</text>
</comment>
<dbReference type="InterPro" id="IPR013785">
    <property type="entry name" value="Aldolase_TIM"/>
</dbReference>
<name>A0A653E0D4_9PSED</name>
<keyword evidence="3" id="KW-0216">Detoxification</keyword>
<proteinExistence type="inferred from homology"/>
<dbReference type="SUPFAM" id="SSF51412">
    <property type="entry name" value="Inosine monophosphate dehydrogenase (IMPDH)"/>
    <property type="match status" value="1"/>
</dbReference>
<evidence type="ECO:0000256" key="7">
    <source>
        <dbReference type="ARBA" id="ARBA00023002"/>
    </source>
</evidence>
<protein>
    <recommendedName>
        <fullName evidence="11">Nitronate monooxygenase</fullName>
    </recommendedName>
    <alternativeName>
        <fullName evidence="9">Propionate 3-nitronate monooxygenase</fullName>
    </alternativeName>
</protein>
<evidence type="ECO:0000313" key="12">
    <source>
        <dbReference type="EMBL" id="VEV96217.1"/>
    </source>
</evidence>
<comment type="catalytic activity">
    <reaction evidence="10">
        <text>3 propionate 3-nitronate + 3 O2 + H2O = 3 3-oxopropanoate + 2 nitrate + nitrite + H2O2 + 3 H(+)</text>
        <dbReference type="Rhea" id="RHEA:57332"/>
        <dbReference type="ChEBI" id="CHEBI:15377"/>
        <dbReference type="ChEBI" id="CHEBI:15378"/>
        <dbReference type="ChEBI" id="CHEBI:15379"/>
        <dbReference type="ChEBI" id="CHEBI:16240"/>
        <dbReference type="ChEBI" id="CHEBI:16301"/>
        <dbReference type="ChEBI" id="CHEBI:17632"/>
        <dbReference type="ChEBI" id="CHEBI:33190"/>
        <dbReference type="ChEBI" id="CHEBI:136067"/>
    </reaction>
</comment>
<keyword evidence="12" id="KW-0223">Dioxygenase</keyword>
<dbReference type="PANTHER" id="PTHR42747:SF3">
    <property type="entry name" value="NITRONATE MONOOXYGENASE-RELATED"/>
    <property type="match status" value="1"/>
</dbReference>
<dbReference type="EMBL" id="LR215729">
    <property type="protein sequence ID" value="VEV96217.1"/>
    <property type="molecule type" value="Genomic_DNA"/>
</dbReference>
<dbReference type="Pfam" id="PF03060">
    <property type="entry name" value="NMO"/>
    <property type="match status" value="1"/>
</dbReference>
<evidence type="ECO:0000256" key="9">
    <source>
        <dbReference type="ARBA" id="ARBA00031155"/>
    </source>
</evidence>
<evidence type="ECO:0000256" key="11">
    <source>
        <dbReference type="ARBA" id="ARBA00067136"/>
    </source>
</evidence>
<evidence type="ECO:0000256" key="5">
    <source>
        <dbReference type="ARBA" id="ARBA00022643"/>
    </source>
</evidence>
<evidence type="ECO:0000256" key="3">
    <source>
        <dbReference type="ARBA" id="ARBA00022575"/>
    </source>
</evidence>
<evidence type="ECO:0000256" key="10">
    <source>
        <dbReference type="ARBA" id="ARBA00049401"/>
    </source>
</evidence>
<comment type="cofactor">
    <cofactor evidence="1">
        <name>FMN</name>
        <dbReference type="ChEBI" id="CHEBI:58210"/>
    </cofactor>
</comment>
<keyword evidence="5" id="KW-0288">FMN</keyword>
<evidence type="ECO:0000256" key="8">
    <source>
        <dbReference type="ARBA" id="ARBA00023033"/>
    </source>
</evidence>